<protein>
    <submittedName>
        <fullName evidence="1">Tetratricopeptide repeat protein</fullName>
    </submittedName>
</protein>
<reference evidence="1" key="1">
    <citation type="journal article" date="2020" name="mSystems">
        <title>Genome- and Community-Level Interaction Insights into Carbon Utilization and Element Cycling Functions of Hydrothermarchaeota in Hydrothermal Sediment.</title>
        <authorList>
            <person name="Zhou Z."/>
            <person name="Liu Y."/>
            <person name="Xu W."/>
            <person name="Pan J."/>
            <person name="Luo Z.H."/>
            <person name="Li M."/>
        </authorList>
    </citation>
    <scope>NUCLEOTIDE SEQUENCE [LARGE SCALE GENOMIC DNA]</scope>
    <source>
        <strain evidence="1">SpSt-418</strain>
    </source>
</reference>
<dbReference type="InterPro" id="IPR011990">
    <property type="entry name" value="TPR-like_helical_dom_sf"/>
</dbReference>
<comment type="caution">
    <text evidence="1">The sequence shown here is derived from an EMBL/GenBank/DDBJ whole genome shotgun (WGS) entry which is preliminary data.</text>
</comment>
<dbReference type="AlphaFoldDB" id="A0A7C3PIT8"/>
<name>A0A7C3PIT8_9CYAN</name>
<sequence length="46" mass="5303">MAAYRRAIDLNPRHSLAHQHLGNALTERGQIREASASYRRSLQERT</sequence>
<accession>A0A7C3PIT8</accession>
<organism evidence="1">
    <name type="scientific">Oscillatoriales cyanobacterium SpSt-418</name>
    <dbReference type="NCBI Taxonomy" id="2282169"/>
    <lineage>
        <taxon>Bacteria</taxon>
        <taxon>Bacillati</taxon>
        <taxon>Cyanobacteriota</taxon>
        <taxon>Cyanophyceae</taxon>
        <taxon>Oscillatoriophycideae</taxon>
        <taxon>Oscillatoriales</taxon>
    </lineage>
</organism>
<dbReference type="EMBL" id="DSRU01000290">
    <property type="protein sequence ID" value="HFN00079.1"/>
    <property type="molecule type" value="Genomic_DNA"/>
</dbReference>
<gene>
    <name evidence="1" type="ORF">ENR64_20440</name>
</gene>
<evidence type="ECO:0000313" key="1">
    <source>
        <dbReference type="EMBL" id="HFN00079.1"/>
    </source>
</evidence>
<dbReference type="Gene3D" id="1.25.40.10">
    <property type="entry name" value="Tetratricopeptide repeat domain"/>
    <property type="match status" value="1"/>
</dbReference>
<dbReference type="Pfam" id="PF13431">
    <property type="entry name" value="TPR_17"/>
    <property type="match status" value="1"/>
</dbReference>
<dbReference type="SUPFAM" id="SSF48452">
    <property type="entry name" value="TPR-like"/>
    <property type="match status" value="1"/>
</dbReference>
<proteinExistence type="predicted"/>